<evidence type="ECO:0000259" key="1">
    <source>
        <dbReference type="PROSITE" id="PS51192"/>
    </source>
</evidence>
<dbReference type="InterPro" id="IPR045055">
    <property type="entry name" value="DNA2/NAM7-like"/>
</dbReference>
<evidence type="ECO:0000313" key="2">
    <source>
        <dbReference type="EMBL" id="MDM8144845.1"/>
    </source>
</evidence>
<dbReference type="InterPro" id="IPR047187">
    <property type="entry name" value="SF1_C_Upf1"/>
</dbReference>
<dbReference type="InterPro" id="IPR027417">
    <property type="entry name" value="P-loop_NTPase"/>
</dbReference>
<dbReference type="Gene3D" id="3.40.50.300">
    <property type="entry name" value="P-loop containing nucleotide triphosphate hydrolases"/>
    <property type="match status" value="2"/>
</dbReference>
<dbReference type="InterPro" id="IPR041679">
    <property type="entry name" value="DNA2/NAM7-like_C"/>
</dbReference>
<dbReference type="Gene3D" id="3.90.320.10">
    <property type="match status" value="1"/>
</dbReference>
<dbReference type="InterPro" id="IPR011604">
    <property type="entry name" value="PDDEXK-like_dom_sf"/>
</dbReference>
<evidence type="ECO:0000313" key="3">
    <source>
        <dbReference type="Proteomes" id="UP001228403"/>
    </source>
</evidence>
<dbReference type="Pfam" id="PF13087">
    <property type="entry name" value="AAA_12"/>
    <property type="match status" value="1"/>
</dbReference>
<name>A0ABT7U2V5_9BACE</name>
<accession>A0ABT7U2V5</accession>
<proteinExistence type="predicted"/>
<reference evidence="3" key="1">
    <citation type="submission" date="2023-07" db="EMBL/GenBank/DDBJ databases">
        <title>Identification and characterization of horizontal gene transfer across gut microbiota members of farm animals based on homology search.</title>
        <authorList>
            <person name="Schwarzerova J."/>
            <person name="Nykrynova M."/>
            <person name="Jureckova K."/>
            <person name="Cejkova D."/>
            <person name="Rychlik I."/>
        </authorList>
    </citation>
    <scope>NUCLEOTIDE SEQUENCE [LARGE SCALE GENOMIC DNA]</scope>
    <source>
        <strain evidence="3">ET4</strain>
    </source>
</reference>
<dbReference type="InterPro" id="IPR014001">
    <property type="entry name" value="Helicase_ATP-bd"/>
</dbReference>
<sequence length="1130" mass="130879">MNAFFEEIKENEQEQEGLTGKYRKLAALTDRLVVEMTRDFAVEFTSMTGRLYTLCRTTGYEHRDLARFRKNATEVARGSRTAEPEEYAHDLKAVCEAVAFFTGEPVPEELRQRLPLGKRAERKRAPEEDFARKIRITVTGWDDTFVYGADREQPDGEEIRARYRQEDGAFDDLTDWLYEGAQLNLLSVTFSEEEGQRTAHPKLLILDPDFLIDITAICQCYKPYGCHVLNHLINKFTPAPRSAALQLGNLANQFLDACVHDNGLEEKSEAEAYQEALLQSFETSPIEYTTLPDINQAFFEQARRQFHHIREVVRKKFTAEEIDIERQDVQLEPSFLCEALGLQGRLDLLVNDSSKIVELKSGKADEFPKIRPKEEHALQMALYKEILYYNMEVPHDAVQTYLLYSRYPLLYHIRHSNTELRQALALRNRIVGLERMLRDGHSRQVVEELDEQVLVAPEMRESRFYRQYLRQDLTEMIGRLKNAKEIEKEYFHTFLAFMEREQFLSKIGDDQPDSGRGFAELWNRDTVTKQGNGNILTDLKLTPLFDRQGAVTGMDLEMPEYAEDFLPNFRNGDSVLLYERNTEQDSVVNKQVFRCQIEEMGTRYVRVRLAYKQKNAQVFHPQALYALEPGYADSSYTQAYRGLYSLLLAPQERRDLILGQRKPVTDRSIALKGKFDNPEIGDIVRKAMQAKDYFLLVGPPGTGKTSVALKAMVEELLRDSGRKNLLLMAYTNRAVDEICQMLEGLDEQPEYVRIGQELNCEPTYRHRLIKYKIREAQNRKQIFDLLEPVQIFVGTISSMAGRSELFELKRFDTAIIDEASQVLEPQLLPLLCATTSLPDPSYRSNPCAIGKFILIGDHKQLPAVVLQNPARSEVYSETLKGIGLTNCRNSLFERLHTLQQILHTEQDTVAWLHRQGRMHEDLSEFVNRHFYNRQLGVVPLPHQQGPLPHRYEGTDPWKRRVAERRLDFIPVVPTEYGENNKVNREEATVIGQLVEALYRLHEQEKDWNPARQIGIIVPFRGQIAMIRKELEERKLEDCGQITIDTVERYQGSQRDVILFSTTIRQPYQLEVLSAPVQTEGQWVDRKLNVALTRARKQFFMTGNPVLLERAPAYRELIDYIQESIKKYMEK</sequence>
<gene>
    <name evidence="2" type="ORF">QUW02_02680</name>
</gene>
<dbReference type="SUPFAM" id="SSF52540">
    <property type="entry name" value="P-loop containing nucleoside triphosphate hydrolases"/>
    <property type="match status" value="1"/>
</dbReference>
<dbReference type="EMBL" id="JAUDCF010000003">
    <property type="protein sequence ID" value="MDM8144845.1"/>
    <property type="molecule type" value="Genomic_DNA"/>
</dbReference>
<feature type="domain" description="Helicase ATP-binding" evidence="1">
    <location>
        <begin position="685"/>
        <end position="855"/>
    </location>
</feature>
<dbReference type="PANTHER" id="PTHR10887:SF495">
    <property type="entry name" value="HELICASE SENATAXIN ISOFORM X1-RELATED"/>
    <property type="match status" value="1"/>
</dbReference>
<organism evidence="2 3">
    <name type="scientific">Bacteroides eggerthii</name>
    <dbReference type="NCBI Taxonomy" id="28111"/>
    <lineage>
        <taxon>Bacteria</taxon>
        <taxon>Pseudomonadati</taxon>
        <taxon>Bacteroidota</taxon>
        <taxon>Bacteroidia</taxon>
        <taxon>Bacteroidales</taxon>
        <taxon>Bacteroidaceae</taxon>
        <taxon>Bacteroides</taxon>
    </lineage>
</organism>
<dbReference type="PROSITE" id="PS51192">
    <property type="entry name" value="HELICASE_ATP_BIND_1"/>
    <property type="match status" value="1"/>
</dbReference>
<keyword evidence="3" id="KW-1185">Reference proteome</keyword>
<dbReference type="Pfam" id="PF13086">
    <property type="entry name" value="AAA_11"/>
    <property type="match status" value="1"/>
</dbReference>
<protein>
    <submittedName>
        <fullName evidence="2">AAA domain-containing protein</fullName>
    </submittedName>
</protein>
<dbReference type="CDD" id="cd18808">
    <property type="entry name" value="SF1_C_Upf1"/>
    <property type="match status" value="1"/>
</dbReference>
<dbReference type="InterPro" id="IPR041677">
    <property type="entry name" value="DNA2/NAM7_AAA_11"/>
</dbReference>
<dbReference type="PANTHER" id="PTHR10887">
    <property type="entry name" value="DNA2/NAM7 HELICASE FAMILY"/>
    <property type="match status" value="1"/>
</dbReference>
<comment type="caution">
    <text evidence="2">The sequence shown here is derived from an EMBL/GenBank/DDBJ whole genome shotgun (WGS) entry which is preliminary data.</text>
</comment>
<dbReference type="Proteomes" id="UP001228403">
    <property type="component" value="Unassembled WGS sequence"/>
</dbReference>